<accession>K4IFJ7</accession>
<keyword evidence="3" id="KW-1185">Reference proteome</keyword>
<dbReference type="PROSITE" id="PS50943">
    <property type="entry name" value="HTH_CROC1"/>
    <property type="match status" value="1"/>
</dbReference>
<evidence type="ECO:0000313" key="2">
    <source>
        <dbReference type="EMBL" id="AFU68578.1"/>
    </source>
</evidence>
<dbReference type="HOGENOM" id="CLU_701605_0_0_10"/>
<dbReference type="SUPFAM" id="SSF47413">
    <property type="entry name" value="lambda repressor-like DNA-binding domains"/>
    <property type="match status" value="1"/>
</dbReference>
<dbReference type="CDD" id="cd00093">
    <property type="entry name" value="HTH_XRE"/>
    <property type="match status" value="1"/>
</dbReference>
<dbReference type="EMBL" id="CP003879">
    <property type="protein sequence ID" value="AFU68578.1"/>
    <property type="molecule type" value="Genomic_DNA"/>
</dbReference>
<dbReference type="eggNOG" id="COG2856">
    <property type="taxonomic scope" value="Bacteria"/>
</dbReference>
<organism evidence="2 3">
    <name type="scientific">Psychroflexus torquis (strain ATCC 700755 / CIP 106069 / ACAM 623)</name>
    <dbReference type="NCBI Taxonomy" id="313595"/>
    <lineage>
        <taxon>Bacteria</taxon>
        <taxon>Pseudomonadati</taxon>
        <taxon>Bacteroidota</taxon>
        <taxon>Flavobacteriia</taxon>
        <taxon>Flavobacteriales</taxon>
        <taxon>Flavobacteriaceae</taxon>
        <taxon>Psychroflexus</taxon>
    </lineage>
</organism>
<reference evidence="2" key="2">
    <citation type="submission" date="2012-09" db="EMBL/GenBank/DDBJ databases">
        <title>The complete sequence of Psychroflexus torquis an extreme psychrophile from sea-ice that is stimulated by light.</title>
        <authorList>
            <person name="Feng S."/>
            <person name="Powell S.M."/>
            <person name="Bowman J.P."/>
        </authorList>
    </citation>
    <scope>NUCLEOTIDE SEQUENCE [LARGE SCALE GENOMIC DNA]</scope>
    <source>
        <strain evidence="2">ATCC 700755</strain>
    </source>
</reference>
<dbReference type="OrthoDB" id="9796786at2"/>
<dbReference type="AlphaFoldDB" id="K4IFJ7"/>
<protein>
    <submittedName>
        <fullName evidence="2">Plasmid maintenance system antidote protein</fullName>
    </submittedName>
</protein>
<feature type="domain" description="HTH cro/C1-type" evidence="1">
    <location>
        <begin position="39"/>
        <end position="82"/>
    </location>
</feature>
<gene>
    <name evidence="2" type="ordered locus">P700755_001724</name>
</gene>
<proteinExistence type="predicted"/>
<evidence type="ECO:0000313" key="3">
    <source>
        <dbReference type="Proteomes" id="UP000008514"/>
    </source>
</evidence>
<name>K4IFJ7_PSYTT</name>
<dbReference type="Pfam" id="PF13443">
    <property type="entry name" value="HTH_26"/>
    <property type="match status" value="1"/>
</dbReference>
<dbReference type="InterPro" id="IPR010982">
    <property type="entry name" value="Lambda_DNA-bd_dom_sf"/>
</dbReference>
<dbReference type="InterPro" id="IPR001387">
    <property type="entry name" value="Cro/C1-type_HTH"/>
</dbReference>
<dbReference type="Gene3D" id="1.10.260.40">
    <property type="entry name" value="lambda repressor-like DNA-binding domains"/>
    <property type="match status" value="1"/>
</dbReference>
<dbReference type="Proteomes" id="UP000008514">
    <property type="component" value="Chromosome"/>
</dbReference>
<sequence length="397" mass="46158">MQKNADLSAIYDLLGISGQKTLKDLFDEKKKLLFISSDRQLSSLIGINKDTMSRIINGDSKKVDLISIIKISNFLDLNIEDTVKVYVSSLEPEYISEIEDNRKANYIVRNFDLEGLKKMGFIKSKTDFKLIEKRIISYFKIPSIFDYTTYVAQPLFSKGKRSGSDLMNDFWVKSAYNNLQAINNPNEFDFNDFKKLIPKIRPYTRLEKNGLLTVIRALYIVGVSVIVQKHVTKTSVKGATFIVNNKPCIVLTDYYNRYDMLWFTLFHELCHIMYDLEDLRTNKYHLTGHPDLLLLNEDRANHFARTMLFADEKMDFIFPNIKTHLVVSKYAKDNNVHPSIIYGFYLHDNPSKRKTHYPILNKYLISSEVAYKSIKLNTWTSEDPSEEIKKVLETISN</sequence>
<dbReference type="STRING" id="313595.P700755_001724"/>
<reference evidence="2" key="1">
    <citation type="submission" date="2006-03" db="EMBL/GenBank/DDBJ databases">
        <authorList>
            <person name="Bowman J."/>
            <person name="Ferriera S."/>
            <person name="Johnson J."/>
            <person name="Kravitz S."/>
            <person name="Halpern A."/>
            <person name="Remington K."/>
            <person name="Beeson K."/>
            <person name="Tran B."/>
            <person name="Rogers Y.-H."/>
            <person name="Friedman R."/>
            <person name="Venter J.C."/>
        </authorList>
    </citation>
    <scope>NUCLEOTIDE SEQUENCE [LARGE SCALE GENOMIC DNA]</scope>
    <source>
        <strain evidence="2">ATCC 700755</strain>
    </source>
</reference>
<dbReference type="KEGG" id="ptq:P700755_001724"/>
<dbReference type="GO" id="GO:0003677">
    <property type="term" value="F:DNA binding"/>
    <property type="evidence" value="ECO:0007669"/>
    <property type="project" value="InterPro"/>
</dbReference>
<evidence type="ECO:0000259" key="1">
    <source>
        <dbReference type="PROSITE" id="PS50943"/>
    </source>
</evidence>
<dbReference type="RefSeq" id="WP_015024174.1">
    <property type="nucleotide sequence ID" value="NC_018721.1"/>
</dbReference>